<dbReference type="Proteomes" id="UP000185426">
    <property type="component" value="Chromosome"/>
</dbReference>
<evidence type="ECO:0000256" key="1">
    <source>
        <dbReference type="SAM" id="Phobius"/>
    </source>
</evidence>
<feature type="transmembrane region" description="Helical" evidence="1">
    <location>
        <begin position="110"/>
        <end position="128"/>
    </location>
</feature>
<reference evidence="2 3" key="1">
    <citation type="submission" date="2016-05" db="EMBL/GenBank/DDBJ databases">
        <title>Complete Genome and Methylome Analysis of Psychrotrophic Bacterial Isolates from Antarctic Lake Untersee.</title>
        <authorList>
            <person name="Fomenkov A."/>
            <person name="Akimov V.N."/>
            <person name="Vasilyeva L.V."/>
            <person name="Andersen D."/>
            <person name="Vincze T."/>
            <person name="Roberts R.J."/>
        </authorList>
    </citation>
    <scope>NUCLEOTIDE SEQUENCE [LARGE SCALE GENOMIC DNA]</scope>
    <source>
        <strain evidence="2 3">U14-5</strain>
    </source>
</reference>
<dbReference type="AlphaFoldDB" id="A0A1L6ZNW4"/>
<proteinExistence type="predicted"/>
<feature type="transmembrane region" description="Helical" evidence="1">
    <location>
        <begin position="21"/>
        <end position="45"/>
    </location>
</feature>
<accession>A0A1L6ZNW4</accession>
<feature type="transmembrane region" description="Helical" evidence="1">
    <location>
        <begin position="86"/>
        <end position="104"/>
    </location>
</feature>
<gene>
    <name evidence="2" type="ORF">BSA145_10420</name>
</gene>
<protein>
    <submittedName>
        <fullName evidence="2">Uncharacterized protein</fullName>
    </submittedName>
</protein>
<feature type="transmembrane region" description="Helical" evidence="1">
    <location>
        <begin position="51"/>
        <end position="74"/>
    </location>
</feature>
<keyword evidence="1" id="KW-0472">Membrane</keyword>
<sequence>MIKYSKFYKKGVYILHSLQPFYKILITLFISSILLGLFVCLFPPIQAEPAFLIFYIPIFFVFYFVFAVPLQLLFSLQPKAFHPLYLAAYLLIAMVVMLFFIDGIGSQASLPIIIMSSLIYWTCDSLLYQRTYEKNT</sequence>
<name>A0A1L6ZNW4_BACIA</name>
<organism evidence="2 3">
    <name type="scientific">Bacillus safensis</name>
    <dbReference type="NCBI Taxonomy" id="561879"/>
    <lineage>
        <taxon>Bacteria</taxon>
        <taxon>Bacillati</taxon>
        <taxon>Bacillota</taxon>
        <taxon>Bacilli</taxon>
        <taxon>Bacillales</taxon>
        <taxon>Bacillaceae</taxon>
        <taxon>Bacillus</taxon>
    </lineage>
</organism>
<dbReference type="EMBL" id="CP015607">
    <property type="protein sequence ID" value="APT48207.1"/>
    <property type="molecule type" value="Genomic_DNA"/>
</dbReference>
<evidence type="ECO:0000313" key="2">
    <source>
        <dbReference type="EMBL" id="APT48207.1"/>
    </source>
</evidence>
<keyword evidence="1" id="KW-1133">Transmembrane helix</keyword>
<evidence type="ECO:0000313" key="3">
    <source>
        <dbReference type="Proteomes" id="UP000185426"/>
    </source>
</evidence>
<keyword evidence="1" id="KW-0812">Transmembrane</keyword>